<dbReference type="GO" id="GO:0005886">
    <property type="term" value="C:plasma membrane"/>
    <property type="evidence" value="ECO:0007669"/>
    <property type="project" value="UniProtKB-SubCell"/>
</dbReference>
<dbReference type="NCBIfam" id="TIGR00697">
    <property type="entry name" value="queuosine precursor transporter"/>
    <property type="match status" value="1"/>
</dbReference>
<dbReference type="AlphaFoldDB" id="I8AEC1"/>
<accession>I8AEC1</accession>
<dbReference type="OrthoDB" id="9805479at2"/>
<dbReference type="Pfam" id="PF02592">
    <property type="entry name" value="Vut_1"/>
    <property type="match status" value="1"/>
</dbReference>
<dbReference type="EMBL" id="AKKV01000053">
    <property type="protein sequence ID" value="EIT83664.1"/>
    <property type="molecule type" value="Genomic_DNA"/>
</dbReference>
<feature type="transmembrane region" description="Helical" evidence="1">
    <location>
        <begin position="52"/>
        <end position="73"/>
    </location>
</feature>
<dbReference type="GO" id="GO:0022857">
    <property type="term" value="F:transmembrane transporter activity"/>
    <property type="evidence" value="ECO:0007669"/>
    <property type="project" value="UniProtKB-UniRule"/>
</dbReference>
<dbReference type="PATRIC" id="fig|1196324.3.peg.3885"/>
<evidence type="ECO:0000313" key="3">
    <source>
        <dbReference type="Proteomes" id="UP000004080"/>
    </source>
</evidence>
<dbReference type="InterPro" id="IPR003744">
    <property type="entry name" value="YhhQ"/>
</dbReference>
<keyword evidence="3" id="KW-1185">Reference proteome</keyword>
<keyword evidence="1" id="KW-0472">Membrane</keyword>
<feature type="transmembrane region" description="Helical" evidence="1">
    <location>
        <begin position="30"/>
        <end position="46"/>
    </location>
</feature>
<evidence type="ECO:0000313" key="2">
    <source>
        <dbReference type="EMBL" id="EIT83664.1"/>
    </source>
</evidence>
<keyword evidence="1" id="KW-0813">Transport</keyword>
<feature type="transmembrane region" description="Helical" evidence="1">
    <location>
        <begin position="196"/>
        <end position="218"/>
    </location>
</feature>
<feature type="transmembrane region" description="Helical" evidence="1">
    <location>
        <begin position="169"/>
        <end position="190"/>
    </location>
</feature>
<dbReference type="PANTHER" id="PTHR34300:SF2">
    <property type="entry name" value="QUEUOSINE PRECURSOR TRANSPORTER-RELATED"/>
    <property type="match status" value="1"/>
</dbReference>
<dbReference type="eggNOG" id="COG1738">
    <property type="taxonomic scope" value="Bacteria"/>
</dbReference>
<comment type="function">
    <text evidence="1">Involved in the import of queuosine (Q) precursors, required for Q precursor salvage.</text>
</comment>
<protein>
    <recommendedName>
        <fullName evidence="1">Probable queuosine precursor transporter</fullName>
        <shortName evidence="1">Q precursor transporter</shortName>
    </recommendedName>
</protein>
<evidence type="ECO:0000256" key="1">
    <source>
        <dbReference type="HAMAP-Rule" id="MF_02088"/>
    </source>
</evidence>
<dbReference type="STRING" id="1196324.A374_19130"/>
<reference evidence="2 3" key="1">
    <citation type="journal article" date="2012" name="J. Bacteriol.">
        <title>Genome of Bacillus macauensis ZFHKF-1, a Long-Chain-Forming Bacterium.</title>
        <authorList>
            <person name="Cai L."/>
            <person name="Zhang T."/>
        </authorList>
    </citation>
    <scope>NUCLEOTIDE SEQUENCE [LARGE SCALE GENOMIC DNA]</scope>
    <source>
        <strain evidence="2 3">ZFHKF-1</strain>
    </source>
</reference>
<keyword evidence="1" id="KW-1003">Cell membrane</keyword>
<comment type="similarity">
    <text evidence="1">Belongs to the vitamin uptake transporter (VUT/ECF) (TC 2.A.88) family. Q precursor transporter subfamily.</text>
</comment>
<comment type="subcellular location">
    <subcellularLocation>
        <location evidence="1">Cell membrane</location>
        <topology evidence="1">Multi-pass membrane protein</topology>
    </subcellularLocation>
</comment>
<keyword evidence="1" id="KW-0812">Transmembrane</keyword>
<dbReference type="PANTHER" id="PTHR34300">
    <property type="entry name" value="QUEUOSINE PRECURSOR TRANSPORTER-RELATED"/>
    <property type="match status" value="1"/>
</dbReference>
<name>I8AEC1_9BACL</name>
<sequence length="227" mass="25715">MFNVYFGILFVLVNFLLFLLCYRLFGKMGLFVWVGAATVLANLQVVKTIEMFGLVMTLGNTMYSTIYLATDLLNEKYGQKDAKKAVWFGFFTLAMMTIIMQMVLAFEPAGSDIAQKPLELLFGFLPRLAAGSLAAYLISQFIDVRLYSFLKKAFSGYNQLWIRNNGSTLFSQLIDSLVFCTIAFAGVYSWSVWMEIFLTTYILKFIISAASTPFIYIARAMKVKEEA</sequence>
<feature type="transmembrane region" description="Helical" evidence="1">
    <location>
        <begin position="124"/>
        <end position="148"/>
    </location>
</feature>
<feature type="transmembrane region" description="Helical" evidence="1">
    <location>
        <begin position="6"/>
        <end position="25"/>
    </location>
</feature>
<dbReference type="RefSeq" id="WP_007203890.1">
    <property type="nucleotide sequence ID" value="NZ_AKKV01000053.1"/>
</dbReference>
<feature type="transmembrane region" description="Helical" evidence="1">
    <location>
        <begin position="85"/>
        <end position="104"/>
    </location>
</feature>
<comment type="caution">
    <text evidence="2">The sequence shown here is derived from an EMBL/GenBank/DDBJ whole genome shotgun (WGS) entry which is preliminary data.</text>
</comment>
<organism evidence="2 3">
    <name type="scientific">Fictibacillus macauensis ZFHKF-1</name>
    <dbReference type="NCBI Taxonomy" id="1196324"/>
    <lineage>
        <taxon>Bacteria</taxon>
        <taxon>Bacillati</taxon>
        <taxon>Bacillota</taxon>
        <taxon>Bacilli</taxon>
        <taxon>Bacillales</taxon>
        <taxon>Fictibacillaceae</taxon>
        <taxon>Fictibacillus</taxon>
    </lineage>
</organism>
<keyword evidence="1" id="KW-1133">Transmembrane helix</keyword>
<dbReference type="HAMAP" id="MF_02088">
    <property type="entry name" value="Q_prec_transport"/>
    <property type="match status" value="1"/>
</dbReference>
<dbReference type="Proteomes" id="UP000004080">
    <property type="component" value="Unassembled WGS sequence"/>
</dbReference>
<gene>
    <name evidence="2" type="ORF">A374_19130</name>
</gene>
<proteinExistence type="inferred from homology"/>